<dbReference type="EMBL" id="OCZC01000098">
    <property type="protein sequence ID" value="SOO26850.1"/>
    <property type="molecule type" value="Genomic_DNA"/>
</dbReference>
<name>A0A7Z7J705_XANCH</name>
<dbReference type="AlphaFoldDB" id="A0A7Z7J705"/>
<protein>
    <submittedName>
        <fullName evidence="1">Uncharacterized protein</fullName>
    </submittedName>
</protein>
<dbReference type="Proteomes" id="UP000234345">
    <property type="component" value="Unassembled WGS sequence"/>
</dbReference>
<accession>A0A7Z7J705</accession>
<organism evidence="1 2">
    <name type="scientific">Xanthomonas campestris pv. phaseoli</name>
    <dbReference type="NCBI Taxonomy" id="317013"/>
    <lineage>
        <taxon>Bacteria</taxon>
        <taxon>Pseudomonadati</taxon>
        <taxon>Pseudomonadota</taxon>
        <taxon>Gammaproteobacteria</taxon>
        <taxon>Lysobacterales</taxon>
        <taxon>Lysobacteraceae</taxon>
        <taxon>Xanthomonas</taxon>
    </lineage>
</organism>
<evidence type="ECO:0000313" key="2">
    <source>
        <dbReference type="Proteomes" id="UP000234345"/>
    </source>
</evidence>
<dbReference type="RefSeq" id="WP_145958236.1">
    <property type="nucleotide sequence ID" value="NZ_OCZC01000098.1"/>
</dbReference>
<proteinExistence type="predicted"/>
<evidence type="ECO:0000313" key="1">
    <source>
        <dbReference type="EMBL" id="SOO26850.1"/>
    </source>
</evidence>
<reference evidence="1 2" key="1">
    <citation type="submission" date="2017-10" db="EMBL/GenBank/DDBJ databases">
        <authorList>
            <person name="Regsiter A."/>
            <person name="William W."/>
        </authorList>
    </citation>
    <scope>NUCLEOTIDE SEQUENCE [LARGE SCALE GENOMIC DNA]</scope>
    <source>
        <strain evidence="1 2">CFBP6991</strain>
    </source>
</reference>
<gene>
    <name evidence="1" type="ORF">XFF6991_70002</name>
</gene>
<comment type="caution">
    <text evidence="1">The sequence shown here is derived from an EMBL/GenBank/DDBJ whole genome shotgun (WGS) entry which is preliminary data.</text>
</comment>
<sequence>MSSFFDRIFKVKIKNTNISRIDRLVLDSIGGELPIPERELWNLQISKINKVQRLPHGVEVNFYRISKGKPTFDAAIAFKNRTEELMVASLVIKSCNQELTAKVWCVRGFIFSIEYEAAPAFLDEILGSGQGVDDVRITLHADLSASIN</sequence>